<evidence type="ECO:0000313" key="2">
    <source>
        <dbReference type="Proteomes" id="UP000824120"/>
    </source>
</evidence>
<evidence type="ECO:0000313" key="1">
    <source>
        <dbReference type="EMBL" id="KAG5597319.1"/>
    </source>
</evidence>
<proteinExistence type="predicted"/>
<sequence>MIAEQRLFASSQISWYLNGSYLNSTAGLSTSWTNRPFWFDAESTYGLSLLTPILLSGINGNKYHFCGFCCNSQSVECLSGSSLHSRTAPLLRES</sequence>
<name>A0A9J5YBP0_SOLCO</name>
<accession>A0A9J5YBP0</accession>
<protein>
    <submittedName>
        <fullName evidence="1">Uncharacterized protein</fullName>
    </submittedName>
</protein>
<reference evidence="1 2" key="1">
    <citation type="submission" date="2020-09" db="EMBL/GenBank/DDBJ databases">
        <title>De no assembly of potato wild relative species, Solanum commersonii.</title>
        <authorList>
            <person name="Cho K."/>
        </authorList>
    </citation>
    <scope>NUCLEOTIDE SEQUENCE [LARGE SCALE GENOMIC DNA]</scope>
    <source>
        <strain evidence="1">LZ3.2</strain>
        <tissue evidence="1">Leaf</tissue>
    </source>
</reference>
<comment type="caution">
    <text evidence="1">The sequence shown here is derived from an EMBL/GenBank/DDBJ whole genome shotgun (WGS) entry which is preliminary data.</text>
</comment>
<dbReference type="Proteomes" id="UP000824120">
    <property type="component" value="Chromosome 7"/>
</dbReference>
<keyword evidence="2" id="KW-1185">Reference proteome</keyword>
<dbReference type="AlphaFoldDB" id="A0A9J5YBP0"/>
<dbReference type="EMBL" id="JACXVP010000007">
    <property type="protein sequence ID" value="KAG5597319.1"/>
    <property type="molecule type" value="Genomic_DNA"/>
</dbReference>
<gene>
    <name evidence="1" type="ORF">H5410_038551</name>
</gene>
<organism evidence="1 2">
    <name type="scientific">Solanum commersonii</name>
    <name type="common">Commerson's wild potato</name>
    <name type="synonym">Commerson's nightshade</name>
    <dbReference type="NCBI Taxonomy" id="4109"/>
    <lineage>
        <taxon>Eukaryota</taxon>
        <taxon>Viridiplantae</taxon>
        <taxon>Streptophyta</taxon>
        <taxon>Embryophyta</taxon>
        <taxon>Tracheophyta</taxon>
        <taxon>Spermatophyta</taxon>
        <taxon>Magnoliopsida</taxon>
        <taxon>eudicotyledons</taxon>
        <taxon>Gunneridae</taxon>
        <taxon>Pentapetalae</taxon>
        <taxon>asterids</taxon>
        <taxon>lamiids</taxon>
        <taxon>Solanales</taxon>
        <taxon>Solanaceae</taxon>
        <taxon>Solanoideae</taxon>
        <taxon>Solaneae</taxon>
        <taxon>Solanum</taxon>
    </lineage>
</organism>